<proteinExistence type="predicted"/>
<protein>
    <recommendedName>
        <fullName evidence="3">Secreted protein</fullName>
    </recommendedName>
</protein>
<reference evidence="2" key="1">
    <citation type="journal article" date="2013" name="Genome Res.">
        <title>A second-generation assembly of the Drosophila simulans genome provides new insights into patterns of lineage-specific divergence.</title>
        <authorList>
            <person name="Hu T.T."/>
            <person name="Eisen M.B."/>
            <person name="Thornton K.R."/>
            <person name="Andolfatto P."/>
        </authorList>
    </citation>
    <scope>NUCLEOTIDE SEQUENCE [LARGE SCALE GENOMIC DNA]</scope>
    <source>
        <strain evidence="2">W501</strain>
    </source>
</reference>
<dbReference type="OrthoDB" id="7830001at2759"/>
<organism evidence="2">
    <name type="scientific">Drosophila simulans</name>
    <name type="common">Fruit fly</name>
    <dbReference type="NCBI Taxonomy" id="7240"/>
    <lineage>
        <taxon>Eukaryota</taxon>
        <taxon>Metazoa</taxon>
        <taxon>Ecdysozoa</taxon>
        <taxon>Arthropoda</taxon>
        <taxon>Hexapoda</taxon>
        <taxon>Insecta</taxon>
        <taxon>Pterygota</taxon>
        <taxon>Neoptera</taxon>
        <taxon>Endopterygota</taxon>
        <taxon>Diptera</taxon>
        <taxon>Brachycera</taxon>
        <taxon>Muscomorpha</taxon>
        <taxon>Ephydroidea</taxon>
        <taxon>Drosophilidae</taxon>
        <taxon>Drosophila</taxon>
        <taxon>Sophophora</taxon>
    </lineage>
</organism>
<dbReference type="Bgee" id="FBgn0269537">
    <property type="expression patterns" value="Expressed in adult organism and 3 other cell types or tissues"/>
</dbReference>
<dbReference type="Proteomes" id="UP000035880">
    <property type="component" value="Chromosome 3L"/>
</dbReference>
<feature type="signal peptide" evidence="1">
    <location>
        <begin position="1"/>
        <end position="28"/>
    </location>
</feature>
<evidence type="ECO:0008006" key="3">
    <source>
        <dbReference type="Google" id="ProtNLM"/>
    </source>
</evidence>
<accession>A0A0J9UPR2</accession>
<dbReference type="EMBL" id="CM002912">
    <property type="protein sequence ID" value="KMZ00696.1"/>
    <property type="molecule type" value="Genomic_DNA"/>
</dbReference>
<dbReference type="AlphaFoldDB" id="A0A0J9UPR2"/>
<name>A0A0J9UPR2_DROSI</name>
<keyword evidence="1" id="KW-0732">Signal</keyword>
<evidence type="ECO:0000313" key="2">
    <source>
        <dbReference type="EMBL" id="KMZ00696.1"/>
    </source>
</evidence>
<gene>
    <name evidence="2" type="primary">Dsim\GD28247</name>
    <name evidence="2" type="ORF">Dsimw501_GD28247</name>
</gene>
<evidence type="ECO:0000256" key="1">
    <source>
        <dbReference type="SAM" id="SignalP"/>
    </source>
</evidence>
<reference evidence="2" key="2">
    <citation type="submission" date="2014-06" db="EMBL/GenBank/DDBJ databases">
        <authorList>
            <person name="Hu T."/>
            <person name="Eisen M.B."/>
            <person name="Thornton K.R."/>
            <person name="Andolfatto P."/>
        </authorList>
    </citation>
    <scope>NUCLEOTIDE SEQUENCE</scope>
    <source>
        <strain evidence="2">W501</strain>
    </source>
</reference>
<dbReference type="KEGG" id="dsi:Dsimw501_GD28247"/>
<feature type="chain" id="PRO_5005324345" description="Secreted protein" evidence="1">
    <location>
        <begin position="29"/>
        <end position="87"/>
    </location>
</feature>
<sequence length="87" mass="9783">MRASGGNGFPFNLMFLLLLICNLESILGDVSPADGKSIEPNIGTIWDRITSGVRNYQWKSNVIEKESPETTKRRSVLWQRLTMATVL</sequence>
<reference evidence="2" key="3">
    <citation type="submission" date="2015-04" db="EMBL/GenBank/DDBJ databases">
        <authorList>
            <consortium name="FlyBase"/>
        </authorList>
    </citation>
    <scope>NUCLEOTIDE SEQUENCE</scope>
    <source>
        <strain evidence="2">W501</strain>
    </source>
</reference>